<evidence type="ECO:0000313" key="2">
    <source>
        <dbReference type="EMBL" id="AQZ51885.1"/>
    </source>
</evidence>
<dbReference type="KEGG" id="mmed:Mame_02558"/>
<evidence type="ECO:0000256" key="1">
    <source>
        <dbReference type="SAM" id="SignalP"/>
    </source>
</evidence>
<dbReference type="EMBL" id="CP020330">
    <property type="protein sequence ID" value="AQZ51885.1"/>
    <property type="molecule type" value="Genomic_DNA"/>
</dbReference>
<gene>
    <name evidence="2" type="ORF">Mame_02558</name>
</gene>
<accession>A0A1U9Z2G1</accession>
<evidence type="ECO:0000313" key="3">
    <source>
        <dbReference type="Proteomes" id="UP000191135"/>
    </source>
</evidence>
<keyword evidence="3" id="KW-1185">Reference proteome</keyword>
<sequence length="204" mass="21502" precursor="true">MSRFPHVALLSVAIPLATATQVSAAELSDLFYLDVSGGPAALMLHMNDDAMDDLIANTYWGIDGRLGICSEGPFNICAGITGFSSLGSTSASLSQRYGTGTSETRFSSIGGYVQGKANLGVLTISPFAGYRQLYGEVETSSSRFGYQSEDIDTGALFGGLETSVKFIPTGLELGARIEYGASTDNAAADDFDYGLGSAFLRYKF</sequence>
<protein>
    <recommendedName>
        <fullName evidence="4">Outer membrane protein beta-barrel domain-containing protein</fullName>
    </recommendedName>
</protein>
<dbReference type="RefSeq" id="WP_155122104.1">
    <property type="nucleotide sequence ID" value="NZ_AQWH01000030.1"/>
</dbReference>
<dbReference type="AlphaFoldDB" id="A0A1U9Z2G1"/>
<feature type="signal peptide" evidence="1">
    <location>
        <begin position="1"/>
        <end position="24"/>
    </location>
</feature>
<reference evidence="2 3" key="1">
    <citation type="submission" date="2017-03" db="EMBL/GenBank/DDBJ databases">
        <title>Foreign affairs: Plasmid Transfer between Roseobacters and Rhizobia.</title>
        <authorList>
            <person name="Bartling P."/>
            <person name="Bunk B."/>
            <person name="Overmann J."/>
            <person name="Brinkmann H."/>
            <person name="Petersen J."/>
        </authorList>
    </citation>
    <scope>NUCLEOTIDE SEQUENCE [LARGE SCALE GENOMIC DNA]</scope>
    <source>
        <strain evidence="2 3">MACL11</strain>
    </source>
</reference>
<evidence type="ECO:0008006" key="4">
    <source>
        <dbReference type="Google" id="ProtNLM"/>
    </source>
</evidence>
<dbReference type="OrthoDB" id="7915111at2"/>
<feature type="chain" id="PRO_5012572601" description="Outer membrane protein beta-barrel domain-containing protein" evidence="1">
    <location>
        <begin position="25"/>
        <end position="204"/>
    </location>
</feature>
<organism evidence="2 3">
    <name type="scientific">Martelella mediterranea DSM 17316</name>
    <dbReference type="NCBI Taxonomy" id="1122214"/>
    <lineage>
        <taxon>Bacteria</taxon>
        <taxon>Pseudomonadati</taxon>
        <taxon>Pseudomonadota</taxon>
        <taxon>Alphaproteobacteria</taxon>
        <taxon>Hyphomicrobiales</taxon>
        <taxon>Aurantimonadaceae</taxon>
        <taxon>Martelella</taxon>
    </lineage>
</organism>
<proteinExistence type="predicted"/>
<dbReference type="Proteomes" id="UP000191135">
    <property type="component" value="Chromosome"/>
</dbReference>
<keyword evidence="1" id="KW-0732">Signal</keyword>
<name>A0A1U9Z2G1_9HYPH</name>